<keyword evidence="5 6" id="KW-0472">Membrane</keyword>
<sequence>MASYVVRLASKNMWRHRLRTGLTIAGIAVAIVSFGLLRTVVDSWYAGAELSSSARLITRAEASLSFSLPVTYGERIRRVPGVKDVTWAIWFGGIYIDEKHFFPQFAVDAETYFDVYPEFVVPPEQLAAFKRDRRGVIVGRKTMQKNGWKIGDQVPLKGTIYPGTWSFTIRGVYEGADDKVDEGQFLLHWSYVNEKIKALLPSLADRVGVFVINIKDPGESAAVSAAIDSGFRNSLAETRTETQKAFQLGFIAMVDTILIAIQTVAYVVILIIMAVMANTMAMAARERMREYATLKALGFHDRFVSVLILGESLSMSLAGGLLGVALTFPLADAFFRATRDLFLVFTVTPATVALQVASSLLIGICAALAPAWNSSRVRIVDGLRAVT</sequence>
<keyword evidence="9" id="KW-0067">ATP-binding</keyword>
<evidence type="ECO:0000256" key="6">
    <source>
        <dbReference type="SAM" id="Phobius"/>
    </source>
</evidence>
<evidence type="ECO:0000256" key="3">
    <source>
        <dbReference type="ARBA" id="ARBA00022692"/>
    </source>
</evidence>
<dbReference type="InterPro" id="IPR025857">
    <property type="entry name" value="MacB_PCD"/>
</dbReference>
<feature type="domain" description="ABC3 transporter permease C-terminal" evidence="7">
    <location>
        <begin position="264"/>
        <end position="376"/>
    </location>
</feature>
<evidence type="ECO:0000259" key="8">
    <source>
        <dbReference type="Pfam" id="PF12704"/>
    </source>
</evidence>
<evidence type="ECO:0000259" key="7">
    <source>
        <dbReference type="Pfam" id="PF02687"/>
    </source>
</evidence>
<proteinExistence type="predicted"/>
<feature type="transmembrane region" description="Helical" evidence="6">
    <location>
        <begin position="303"/>
        <end position="330"/>
    </location>
</feature>
<dbReference type="OrthoDB" id="9775474at2"/>
<keyword evidence="4 6" id="KW-1133">Transmembrane helix</keyword>
<dbReference type="GO" id="GO:0005524">
    <property type="term" value="F:ATP binding"/>
    <property type="evidence" value="ECO:0007669"/>
    <property type="project" value="UniProtKB-KW"/>
</dbReference>
<dbReference type="Pfam" id="PF02687">
    <property type="entry name" value="FtsX"/>
    <property type="match status" value="1"/>
</dbReference>
<evidence type="ECO:0000256" key="1">
    <source>
        <dbReference type="ARBA" id="ARBA00004651"/>
    </source>
</evidence>
<feature type="domain" description="MacB-like periplasmic core" evidence="8">
    <location>
        <begin position="20"/>
        <end position="228"/>
    </location>
</feature>
<dbReference type="EMBL" id="PSNW01000009">
    <property type="protein sequence ID" value="PPE73013.1"/>
    <property type="molecule type" value="Genomic_DNA"/>
</dbReference>
<feature type="transmembrane region" description="Helical" evidence="6">
    <location>
        <begin position="257"/>
        <end position="282"/>
    </location>
</feature>
<evidence type="ECO:0000313" key="10">
    <source>
        <dbReference type="Proteomes" id="UP000238220"/>
    </source>
</evidence>
<evidence type="ECO:0000256" key="2">
    <source>
        <dbReference type="ARBA" id="ARBA00022475"/>
    </source>
</evidence>
<name>A0A2S5TDE7_9GAMM</name>
<dbReference type="Proteomes" id="UP000238220">
    <property type="component" value="Unassembled WGS sequence"/>
</dbReference>
<keyword evidence="9" id="KW-0547">Nucleotide-binding</keyword>
<feature type="transmembrane region" description="Helical" evidence="6">
    <location>
        <begin position="342"/>
        <end position="369"/>
    </location>
</feature>
<dbReference type="GO" id="GO:0005886">
    <property type="term" value="C:plasma membrane"/>
    <property type="evidence" value="ECO:0007669"/>
    <property type="project" value="UniProtKB-SubCell"/>
</dbReference>
<dbReference type="InterPro" id="IPR003838">
    <property type="entry name" value="ABC3_permease_C"/>
</dbReference>
<keyword evidence="2" id="KW-1003">Cell membrane</keyword>
<dbReference type="PANTHER" id="PTHR43738">
    <property type="entry name" value="ABC TRANSPORTER, MEMBRANE PROTEIN"/>
    <property type="match status" value="1"/>
</dbReference>
<dbReference type="AlphaFoldDB" id="A0A2S5TDE7"/>
<dbReference type="Pfam" id="PF12704">
    <property type="entry name" value="MacB_PCD"/>
    <property type="match status" value="1"/>
</dbReference>
<comment type="caution">
    <text evidence="9">The sequence shown here is derived from an EMBL/GenBank/DDBJ whole genome shotgun (WGS) entry which is preliminary data.</text>
</comment>
<evidence type="ECO:0000313" key="9">
    <source>
        <dbReference type="EMBL" id="PPE73013.1"/>
    </source>
</evidence>
<evidence type="ECO:0000256" key="5">
    <source>
        <dbReference type="ARBA" id="ARBA00023136"/>
    </source>
</evidence>
<dbReference type="InterPro" id="IPR051125">
    <property type="entry name" value="ABC-4/HrtB_transporter"/>
</dbReference>
<organism evidence="9 10">
    <name type="scientific">Solimonas fluminis</name>
    <dbReference type="NCBI Taxonomy" id="2086571"/>
    <lineage>
        <taxon>Bacteria</taxon>
        <taxon>Pseudomonadati</taxon>
        <taxon>Pseudomonadota</taxon>
        <taxon>Gammaproteobacteria</taxon>
        <taxon>Nevskiales</taxon>
        <taxon>Nevskiaceae</taxon>
        <taxon>Solimonas</taxon>
    </lineage>
</organism>
<reference evidence="9 10" key="1">
    <citation type="submission" date="2018-02" db="EMBL/GenBank/DDBJ databases">
        <title>Genome sequencing of Solimonas sp. HR-BB.</title>
        <authorList>
            <person name="Lee Y."/>
            <person name="Jeon C.O."/>
        </authorList>
    </citation>
    <scope>NUCLEOTIDE SEQUENCE [LARGE SCALE GENOMIC DNA]</scope>
    <source>
        <strain evidence="9 10">HR-BB</strain>
    </source>
</reference>
<dbReference type="PANTHER" id="PTHR43738:SF3">
    <property type="entry name" value="ABC TRANSPORTER PERMEASE"/>
    <property type="match status" value="1"/>
</dbReference>
<protein>
    <submittedName>
        <fullName evidence="9">ABC transporter ATP-binding protein</fullName>
    </submittedName>
</protein>
<keyword evidence="3 6" id="KW-0812">Transmembrane</keyword>
<evidence type="ECO:0000256" key="4">
    <source>
        <dbReference type="ARBA" id="ARBA00022989"/>
    </source>
</evidence>
<keyword evidence="10" id="KW-1185">Reference proteome</keyword>
<dbReference type="RefSeq" id="WP_104231455.1">
    <property type="nucleotide sequence ID" value="NZ_PSNW01000009.1"/>
</dbReference>
<comment type="subcellular location">
    <subcellularLocation>
        <location evidence="1">Cell membrane</location>
        <topology evidence="1">Multi-pass membrane protein</topology>
    </subcellularLocation>
</comment>
<gene>
    <name evidence="9" type="ORF">C3942_16065</name>
</gene>
<feature type="transmembrane region" description="Helical" evidence="6">
    <location>
        <begin position="21"/>
        <end position="41"/>
    </location>
</feature>
<accession>A0A2S5TDE7</accession>